<feature type="compositionally biased region" description="Polar residues" evidence="1">
    <location>
        <begin position="85"/>
        <end position="104"/>
    </location>
</feature>
<accession>S7S1B9</accession>
<feature type="region of interest" description="Disordered" evidence="1">
    <location>
        <begin position="1"/>
        <end position="235"/>
    </location>
</feature>
<proteinExistence type="predicted"/>
<dbReference type="RefSeq" id="XP_007862486.1">
    <property type="nucleotide sequence ID" value="XM_007864295.1"/>
</dbReference>
<evidence type="ECO:0000313" key="3">
    <source>
        <dbReference type="Proteomes" id="UP000030669"/>
    </source>
</evidence>
<feature type="compositionally biased region" description="Polar residues" evidence="1">
    <location>
        <begin position="182"/>
        <end position="198"/>
    </location>
</feature>
<dbReference type="OrthoDB" id="431557at2759"/>
<keyword evidence="3" id="KW-1185">Reference proteome</keyword>
<feature type="compositionally biased region" description="Acidic residues" evidence="1">
    <location>
        <begin position="1"/>
        <end position="11"/>
    </location>
</feature>
<dbReference type="EMBL" id="KB469297">
    <property type="protein sequence ID" value="EPQ59524.1"/>
    <property type="molecule type" value="Genomic_DNA"/>
</dbReference>
<dbReference type="GeneID" id="19299087"/>
<feature type="compositionally biased region" description="Low complexity" evidence="1">
    <location>
        <begin position="216"/>
        <end position="235"/>
    </location>
</feature>
<dbReference type="OMA" id="WIEICID"/>
<evidence type="ECO:0000256" key="1">
    <source>
        <dbReference type="SAM" id="MobiDB-lite"/>
    </source>
</evidence>
<feature type="compositionally biased region" description="Polar residues" evidence="1">
    <location>
        <begin position="206"/>
        <end position="215"/>
    </location>
</feature>
<protein>
    <submittedName>
        <fullName evidence="2">Uncharacterized protein</fullName>
    </submittedName>
</protein>
<name>S7S1B9_GLOTA</name>
<evidence type="ECO:0000313" key="2">
    <source>
        <dbReference type="EMBL" id="EPQ59524.1"/>
    </source>
</evidence>
<feature type="compositionally biased region" description="Basic and acidic residues" evidence="1">
    <location>
        <begin position="148"/>
        <end position="160"/>
    </location>
</feature>
<dbReference type="Proteomes" id="UP000030669">
    <property type="component" value="Unassembled WGS sequence"/>
</dbReference>
<organism evidence="2 3">
    <name type="scientific">Gloeophyllum trabeum (strain ATCC 11539 / FP-39264 / Madison 617)</name>
    <name type="common">Brown rot fungus</name>
    <dbReference type="NCBI Taxonomy" id="670483"/>
    <lineage>
        <taxon>Eukaryota</taxon>
        <taxon>Fungi</taxon>
        <taxon>Dikarya</taxon>
        <taxon>Basidiomycota</taxon>
        <taxon>Agaricomycotina</taxon>
        <taxon>Agaricomycetes</taxon>
        <taxon>Gloeophyllales</taxon>
        <taxon>Gloeophyllaceae</taxon>
        <taxon>Gloeophyllum</taxon>
    </lineage>
</organism>
<dbReference type="KEGG" id="gtr:GLOTRDRAFT_109741"/>
<dbReference type="HOGENOM" id="CLU_033095_0_0_1"/>
<sequence length="556" mass="59585">MAAIGEDEGDDEQMHAHEGDPEGTQWTQNAEDGNAETVAEGDGHDGDPSPDEPMTNGVDAQEHVDQEAAAAGAPPLNDGGADEPAQSQADGPSTTENFEDSNASGAPAAPTDHQMTIEGDTAPPGSPADAVHRNTDAATNGVGSEGPYARDDGHDSDNAQRNDPTSPLEPSPSFASTVPEFYQQTQTQDVTNSEISGKQDTDENGYYTQDPSGDSEQTQAETQTQYESPASNSLASSATLTLADLGPTEVPKEPKGPKMPSANRLSISYASGTRRLVVDAEIVDKLKVYRAEGRIEVFISLEREETDDLKGILIEGLSDTTRSYLPLPTLGDAPNSDPSLPPFSKAAIPSQLMMAVYLDTERPLSEPKWVKSGDVQEWLKSMFGRMFWVAGDAADGWERRIEVVDPDPAPTIWTVLEGWAANSPVGTSIERQRFLRTHMTETDNIMEILLRLVRGERATPFSTTSSSISAQSVSGPLLAALSPGSPHGAQQTHVSLAVLAIFRMAVEYAKKAVGDKGKGEAEERVGEIIRCLPSHLLYKSLDGIFKEWKVDKKGGR</sequence>
<dbReference type="STRING" id="670483.S7S1B9"/>
<gene>
    <name evidence="2" type="ORF">GLOTRDRAFT_109741</name>
</gene>
<dbReference type="eggNOG" id="KOG0863">
    <property type="taxonomic scope" value="Eukaryota"/>
</dbReference>
<dbReference type="AlphaFoldDB" id="S7S1B9"/>
<reference evidence="2 3" key="1">
    <citation type="journal article" date="2012" name="Science">
        <title>The Paleozoic origin of enzymatic lignin decomposition reconstructed from 31 fungal genomes.</title>
        <authorList>
            <person name="Floudas D."/>
            <person name="Binder M."/>
            <person name="Riley R."/>
            <person name="Barry K."/>
            <person name="Blanchette R.A."/>
            <person name="Henrissat B."/>
            <person name="Martinez A.T."/>
            <person name="Otillar R."/>
            <person name="Spatafora J.W."/>
            <person name="Yadav J.S."/>
            <person name="Aerts A."/>
            <person name="Benoit I."/>
            <person name="Boyd A."/>
            <person name="Carlson A."/>
            <person name="Copeland A."/>
            <person name="Coutinho P.M."/>
            <person name="de Vries R.P."/>
            <person name="Ferreira P."/>
            <person name="Findley K."/>
            <person name="Foster B."/>
            <person name="Gaskell J."/>
            <person name="Glotzer D."/>
            <person name="Gorecki P."/>
            <person name="Heitman J."/>
            <person name="Hesse C."/>
            <person name="Hori C."/>
            <person name="Igarashi K."/>
            <person name="Jurgens J.A."/>
            <person name="Kallen N."/>
            <person name="Kersten P."/>
            <person name="Kohler A."/>
            <person name="Kuees U."/>
            <person name="Kumar T.K.A."/>
            <person name="Kuo A."/>
            <person name="LaButti K."/>
            <person name="Larrondo L.F."/>
            <person name="Lindquist E."/>
            <person name="Ling A."/>
            <person name="Lombard V."/>
            <person name="Lucas S."/>
            <person name="Lundell T."/>
            <person name="Martin R."/>
            <person name="McLaughlin D.J."/>
            <person name="Morgenstern I."/>
            <person name="Morin E."/>
            <person name="Murat C."/>
            <person name="Nagy L.G."/>
            <person name="Nolan M."/>
            <person name="Ohm R.A."/>
            <person name="Patyshakuliyeva A."/>
            <person name="Rokas A."/>
            <person name="Ruiz-Duenas F.J."/>
            <person name="Sabat G."/>
            <person name="Salamov A."/>
            <person name="Samejima M."/>
            <person name="Schmutz J."/>
            <person name="Slot J.C."/>
            <person name="St John F."/>
            <person name="Stenlid J."/>
            <person name="Sun H."/>
            <person name="Sun S."/>
            <person name="Syed K."/>
            <person name="Tsang A."/>
            <person name="Wiebenga A."/>
            <person name="Young D."/>
            <person name="Pisabarro A."/>
            <person name="Eastwood D.C."/>
            <person name="Martin F."/>
            <person name="Cullen D."/>
            <person name="Grigoriev I.V."/>
            <person name="Hibbett D.S."/>
        </authorList>
    </citation>
    <scope>NUCLEOTIDE SEQUENCE [LARGE SCALE GENOMIC DNA]</scope>
    <source>
        <strain evidence="2 3">ATCC 11539</strain>
    </source>
</reference>